<dbReference type="PANTHER" id="PTHR43622:SF3">
    <property type="entry name" value="2-EPI-5-EPI-VALIOLONE SYNTHASE"/>
    <property type="match status" value="1"/>
</dbReference>
<evidence type="ECO:0000313" key="9">
    <source>
        <dbReference type="Proteomes" id="UP000664859"/>
    </source>
</evidence>
<evidence type="ECO:0008006" key="10">
    <source>
        <dbReference type="Google" id="ProtNLM"/>
    </source>
</evidence>
<evidence type="ECO:0000259" key="7">
    <source>
        <dbReference type="Pfam" id="PF24621"/>
    </source>
</evidence>
<feature type="domain" description="3-dehydroquinate synthase N-terminal" evidence="6">
    <location>
        <begin position="230"/>
        <end position="346"/>
    </location>
</feature>
<dbReference type="OrthoDB" id="197068at2759"/>
<accession>A0A835YRH6</accession>
<proteinExistence type="predicted"/>
<keyword evidence="4" id="KW-0520">NAD</keyword>
<name>A0A835YRH6_9STRA</name>
<dbReference type="GO" id="GO:0003856">
    <property type="term" value="F:3-dehydroquinate synthase activity"/>
    <property type="evidence" value="ECO:0007669"/>
    <property type="project" value="TreeGrafter"/>
</dbReference>
<keyword evidence="3" id="KW-0547">Nucleotide-binding</keyword>
<dbReference type="Proteomes" id="UP000664859">
    <property type="component" value="Unassembled WGS sequence"/>
</dbReference>
<organism evidence="8 9">
    <name type="scientific">Tribonema minus</name>
    <dbReference type="NCBI Taxonomy" id="303371"/>
    <lineage>
        <taxon>Eukaryota</taxon>
        <taxon>Sar</taxon>
        <taxon>Stramenopiles</taxon>
        <taxon>Ochrophyta</taxon>
        <taxon>PX clade</taxon>
        <taxon>Xanthophyceae</taxon>
        <taxon>Tribonematales</taxon>
        <taxon>Tribonemataceae</taxon>
        <taxon>Tribonema</taxon>
    </lineage>
</organism>
<sequence>MHCTHHLLIQQRQLLLEYPPPCVALGRHFLSASTPWFLATPNARGCRPATHCHCRTPSPPSLRTGSLCQQRTHHPQAQQRHPHQLHIPIDTIPSIPIENTIPHTPLLRARSYRAPHDASAPHPFKPLNGYLAVRPEPLPRAPENVFVFRRASDGAPLGWRNVFQLPIQYDVELCRGGVLSADCTALATRLMPASGDLRRRFLVVDAAVQELYGAAIAKYFDHHGIEVHTVVLPGEECNKRMEAVDAILEQLCVFGLLRREPIIGIGGGVLLDIVGLAANLYRRGVPYIRVPTTLLALVDASVGVKNGVDYCSCACGPQKNRVGSFYAPAAALLDKTFIATQDARNVVNGLGEVMKLALVRSAELFCLLEAHGARLVRERFQGADPVADRVIELSIQIMLEELGPNLWEEKLERCVDYGHTFSKILEMEPGADLMHGEAVNVDGALCVVLAANRGLISAAVRDRVFAAMRGVGLPTLHPAVTPAALAQGLADAVQHRNGAQRIPLLTGIGAAVCVNDITPAELEVACAQLWAMHA</sequence>
<dbReference type="PANTHER" id="PTHR43622">
    <property type="entry name" value="3-DEHYDROQUINATE SYNTHASE"/>
    <property type="match status" value="1"/>
</dbReference>
<dbReference type="GO" id="GO:0017000">
    <property type="term" value="P:antibiotic biosynthetic process"/>
    <property type="evidence" value="ECO:0007669"/>
    <property type="project" value="InterPro"/>
</dbReference>
<comment type="cofactor">
    <cofactor evidence="1">
        <name>NAD(+)</name>
        <dbReference type="ChEBI" id="CHEBI:57540"/>
    </cofactor>
</comment>
<dbReference type="Gene3D" id="3.40.50.1970">
    <property type="match status" value="1"/>
</dbReference>
<dbReference type="InterPro" id="IPR050071">
    <property type="entry name" value="Dehydroquinate_synthase"/>
</dbReference>
<dbReference type="GO" id="GO:0046872">
    <property type="term" value="F:metal ion binding"/>
    <property type="evidence" value="ECO:0007669"/>
    <property type="project" value="UniProtKB-KW"/>
</dbReference>
<keyword evidence="5" id="KW-0456">Lyase</keyword>
<dbReference type="InterPro" id="IPR056179">
    <property type="entry name" value="DHQS_C"/>
</dbReference>
<evidence type="ECO:0000313" key="8">
    <source>
        <dbReference type="EMBL" id="KAG5180242.1"/>
    </source>
</evidence>
<protein>
    <recommendedName>
        <fullName evidence="10">3-dehydroquinate synthase domain-containing protein</fullName>
    </recommendedName>
</protein>
<evidence type="ECO:0000256" key="3">
    <source>
        <dbReference type="ARBA" id="ARBA00022741"/>
    </source>
</evidence>
<dbReference type="EMBL" id="JAFCMP010000401">
    <property type="protein sequence ID" value="KAG5180242.1"/>
    <property type="molecule type" value="Genomic_DNA"/>
</dbReference>
<dbReference type="AlphaFoldDB" id="A0A835YRH6"/>
<reference evidence="8" key="1">
    <citation type="submission" date="2021-02" db="EMBL/GenBank/DDBJ databases">
        <title>First Annotated Genome of the Yellow-green Alga Tribonema minus.</title>
        <authorList>
            <person name="Mahan K.M."/>
        </authorList>
    </citation>
    <scope>NUCLEOTIDE SEQUENCE</scope>
    <source>
        <strain evidence="8">UTEX B ZZ1240</strain>
    </source>
</reference>
<dbReference type="GO" id="GO:0000166">
    <property type="term" value="F:nucleotide binding"/>
    <property type="evidence" value="ECO:0007669"/>
    <property type="project" value="UniProtKB-KW"/>
</dbReference>
<evidence type="ECO:0000259" key="6">
    <source>
        <dbReference type="Pfam" id="PF01761"/>
    </source>
</evidence>
<evidence type="ECO:0000256" key="2">
    <source>
        <dbReference type="ARBA" id="ARBA00022723"/>
    </source>
</evidence>
<dbReference type="InterPro" id="IPR035872">
    <property type="entry name" value="EEVS-like"/>
</dbReference>
<comment type="caution">
    <text evidence="8">The sequence shown here is derived from an EMBL/GenBank/DDBJ whole genome shotgun (WGS) entry which is preliminary data.</text>
</comment>
<evidence type="ECO:0000256" key="5">
    <source>
        <dbReference type="ARBA" id="ARBA00023239"/>
    </source>
</evidence>
<feature type="domain" description="3-dehydroquinate synthase C-terminal" evidence="7">
    <location>
        <begin position="349"/>
        <end position="486"/>
    </location>
</feature>
<evidence type="ECO:0000256" key="4">
    <source>
        <dbReference type="ARBA" id="ARBA00023027"/>
    </source>
</evidence>
<dbReference type="Gene3D" id="1.20.1090.10">
    <property type="entry name" value="Dehydroquinate synthase-like - alpha domain"/>
    <property type="match status" value="1"/>
</dbReference>
<gene>
    <name evidence="8" type="ORF">JKP88DRAFT_166645</name>
</gene>
<dbReference type="Pfam" id="PF24621">
    <property type="entry name" value="DHQS_C"/>
    <property type="match status" value="1"/>
</dbReference>
<keyword evidence="2" id="KW-0479">Metal-binding</keyword>
<dbReference type="CDD" id="cd08199">
    <property type="entry name" value="EEVS"/>
    <property type="match status" value="1"/>
</dbReference>
<evidence type="ECO:0000256" key="1">
    <source>
        <dbReference type="ARBA" id="ARBA00001911"/>
    </source>
</evidence>
<dbReference type="InterPro" id="IPR030960">
    <property type="entry name" value="DHQS/DOIS_N"/>
</dbReference>
<keyword evidence="9" id="KW-1185">Reference proteome</keyword>
<dbReference type="SUPFAM" id="SSF56796">
    <property type="entry name" value="Dehydroquinate synthase-like"/>
    <property type="match status" value="1"/>
</dbReference>
<dbReference type="Pfam" id="PF01761">
    <property type="entry name" value="DHQ_synthase"/>
    <property type="match status" value="1"/>
</dbReference>